<dbReference type="OrthoDB" id="1655249at2"/>
<feature type="transmembrane region" description="Helical" evidence="1">
    <location>
        <begin position="171"/>
        <end position="189"/>
    </location>
</feature>
<feature type="transmembrane region" description="Helical" evidence="1">
    <location>
        <begin position="93"/>
        <end position="117"/>
    </location>
</feature>
<reference evidence="2 3" key="1">
    <citation type="submission" date="2019-01" db="EMBL/GenBank/DDBJ databases">
        <title>Draft genome sequences of the type strains of six Macrococcus species.</title>
        <authorList>
            <person name="Mazhar S."/>
            <person name="Altermann E."/>
            <person name="Hill C."/>
            <person name="Mcauliffe O."/>
        </authorList>
    </citation>
    <scope>NUCLEOTIDE SEQUENCE [LARGE SCALE GENOMIC DNA]</scope>
    <source>
        <strain evidence="2 3">ATCC 51828</strain>
    </source>
</reference>
<dbReference type="RefSeq" id="WP_133417537.1">
    <property type="nucleotide sequence ID" value="NZ_SCWD01000001.1"/>
</dbReference>
<keyword evidence="1" id="KW-0472">Membrane</keyword>
<keyword evidence="1" id="KW-0812">Transmembrane</keyword>
<dbReference type="SUPFAM" id="SSF158560">
    <property type="entry name" value="BH3980-like"/>
    <property type="match status" value="1"/>
</dbReference>
<dbReference type="Pfam" id="PF06570">
    <property type="entry name" value="DUF1129"/>
    <property type="match status" value="1"/>
</dbReference>
<keyword evidence="1" id="KW-1133">Transmembrane helix</keyword>
<feature type="transmembrane region" description="Helical" evidence="1">
    <location>
        <begin position="201"/>
        <end position="218"/>
    </location>
</feature>
<feature type="transmembrane region" description="Helical" evidence="1">
    <location>
        <begin position="129"/>
        <end position="151"/>
    </location>
</feature>
<dbReference type="Proteomes" id="UP000295280">
    <property type="component" value="Unassembled WGS sequence"/>
</dbReference>
<accession>A0A9Q8CP38</accession>
<dbReference type="InterPro" id="IPR009214">
    <property type="entry name" value="DUF1129"/>
</dbReference>
<comment type="caution">
    <text evidence="2">The sequence shown here is derived from an EMBL/GenBank/DDBJ whole genome shotgun (WGS) entry which is preliminary data.</text>
</comment>
<gene>
    <name evidence="2" type="ORF">ERX40_05825</name>
</gene>
<keyword evidence="3" id="KW-1185">Reference proteome</keyword>
<organism evidence="2 3">
    <name type="scientific">Macrococcus carouselicus</name>
    <dbReference type="NCBI Taxonomy" id="69969"/>
    <lineage>
        <taxon>Bacteria</taxon>
        <taxon>Bacillati</taxon>
        <taxon>Bacillota</taxon>
        <taxon>Bacilli</taxon>
        <taxon>Bacillales</taxon>
        <taxon>Staphylococcaceae</taxon>
        <taxon>Macrococcus</taxon>
    </lineage>
</organism>
<protein>
    <submittedName>
        <fullName evidence="2">DUF1129 family protein</fullName>
    </submittedName>
</protein>
<dbReference type="AlphaFoldDB" id="A0A9Q8CP38"/>
<dbReference type="Gene3D" id="1.10.1900.10">
    <property type="entry name" value="c-terminal domain of poly(a) binding protein"/>
    <property type="match status" value="1"/>
</dbReference>
<evidence type="ECO:0000256" key="1">
    <source>
        <dbReference type="SAM" id="Phobius"/>
    </source>
</evidence>
<proteinExistence type="predicted"/>
<evidence type="ECO:0000313" key="2">
    <source>
        <dbReference type="EMBL" id="TDM04678.1"/>
    </source>
</evidence>
<dbReference type="EMBL" id="SCWD01000001">
    <property type="protein sequence ID" value="TDM04678.1"/>
    <property type="molecule type" value="Genomic_DNA"/>
</dbReference>
<name>A0A9Q8CP38_9STAP</name>
<sequence length="223" mass="25381">MHTAERLLNELHYKEQQMNPDFQSGFSQISRYITTDFSLSHHQSLELLNDLADHILESQASSTTALQFFGDDLASFADELVEELPKEKNKFKLSLISGAILNSLTLLSICMMIVELFVTFTSSGHYEFYLMAVIIASITFMFGMLGSLFTLLKLSHLEEFKNSRFTFLKELPIYLAGGITIFGAQMIYKNMKLGPKIHLDWYVYLILAVIATIIAYMCSKKVD</sequence>
<evidence type="ECO:0000313" key="3">
    <source>
        <dbReference type="Proteomes" id="UP000295280"/>
    </source>
</evidence>